<protein>
    <submittedName>
        <fullName evidence="2">Uncharacterized protein</fullName>
    </submittedName>
</protein>
<proteinExistence type="predicted"/>
<dbReference type="EMBL" id="BNBO01000054">
    <property type="protein sequence ID" value="GHH81639.1"/>
    <property type="molecule type" value="Genomic_DNA"/>
</dbReference>
<dbReference type="RefSeq" id="WP_190214469.1">
    <property type="nucleotide sequence ID" value="NZ_BNBO01000054.1"/>
</dbReference>
<feature type="compositionally biased region" description="Low complexity" evidence="1">
    <location>
        <begin position="226"/>
        <end position="237"/>
    </location>
</feature>
<evidence type="ECO:0000256" key="1">
    <source>
        <dbReference type="SAM" id="MobiDB-lite"/>
    </source>
</evidence>
<dbReference type="GeneID" id="95356757"/>
<name>A0A919L334_9ACTN</name>
<dbReference type="Proteomes" id="UP000617734">
    <property type="component" value="Unassembled WGS sequence"/>
</dbReference>
<comment type="caution">
    <text evidence="2">The sequence shown here is derived from an EMBL/GenBank/DDBJ whole genome shotgun (WGS) entry which is preliminary data.</text>
</comment>
<reference evidence="2" key="1">
    <citation type="journal article" date="2014" name="Int. J. Syst. Evol. Microbiol.">
        <title>Complete genome sequence of Corynebacterium casei LMG S-19264T (=DSM 44701T), isolated from a smear-ripened cheese.</title>
        <authorList>
            <consortium name="US DOE Joint Genome Institute (JGI-PGF)"/>
            <person name="Walter F."/>
            <person name="Albersmeier A."/>
            <person name="Kalinowski J."/>
            <person name="Ruckert C."/>
        </authorList>
    </citation>
    <scope>NUCLEOTIDE SEQUENCE</scope>
    <source>
        <strain evidence="2">JCM 4646</strain>
    </source>
</reference>
<sequence length="246" mass="27522">MAGFLTHRALVLDETLPPRRRHSALRACLTVFAPYRFRPTYHHLTLSARIPRDLSADPASLVRAVAELHEARLLWLAATDRYVRRRRAEKRAGRRQGPDEPWQLVRLDQACYQTDVCCHPAMSLPAYVARRIAVLEERPLPGCHRCGDERPVVSHPTGHGSVDLCRGCGTVLASCSCGAGHPLDPPERYQWPEIWRREHMTDGGLPVPGSAHAAEGRPERLRLRVGRPGVRGPAVTVRRPHDPRAG</sequence>
<evidence type="ECO:0000313" key="2">
    <source>
        <dbReference type="EMBL" id="GHH81639.1"/>
    </source>
</evidence>
<evidence type="ECO:0000313" key="3">
    <source>
        <dbReference type="Proteomes" id="UP000617734"/>
    </source>
</evidence>
<feature type="region of interest" description="Disordered" evidence="1">
    <location>
        <begin position="226"/>
        <end position="246"/>
    </location>
</feature>
<accession>A0A919L334</accession>
<reference evidence="2" key="2">
    <citation type="submission" date="2020-09" db="EMBL/GenBank/DDBJ databases">
        <authorList>
            <person name="Sun Q."/>
            <person name="Ohkuma M."/>
        </authorList>
    </citation>
    <scope>NUCLEOTIDE SEQUENCE</scope>
    <source>
        <strain evidence="2">JCM 4646</strain>
    </source>
</reference>
<keyword evidence="3" id="KW-1185">Reference proteome</keyword>
<gene>
    <name evidence="2" type="ORF">GCM10018781_64680</name>
</gene>
<organism evidence="2 3">
    <name type="scientific">Kitasatospora indigofera</name>
    <dbReference type="NCBI Taxonomy" id="67307"/>
    <lineage>
        <taxon>Bacteria</taxon>
        <taxon>Bacillati</taxon>
        <taxon>Actinomycetota</taxon>
        <taxon>Actinomycetes</taxon>
        <taxon>Kitasatosporales</taxon>
        <taxon>Streptomycetaceae</taxon>
        <taxon>Kitasatospora</taxon>
    </lineage>
</organism>
<dbReference type="AlphaFoldDB" id="A0A919L334"/>